<organism evidence="1">
    <name type="scientific">marine sediment metagenome</name>
    <dbReference type="NCBI Taxonomy" id="412755"/>
    <lineage>
        <taxon>unclassified sequences</taxon>
        <taxon>metagenomes</taxon>
        <taxon>ecological metagenomes</taxon>
    </lineage>
</organism>
<name>X0ZN03_9ZZZZ</name>
<dbReference type="EMBL" id="BART01004432">
    <property type="protein sequence ID" value="GAG70794.1"/>
    <property type="molecule type" value="Genomic_DNA"/>
</dbReference>
<protein>
    <submittedName>
        <fullName evidence="1">Uncharacterized protein</fullName>
    </submittedName>
</protein>
<sequence>MIKGGLKMTMKLAPLKKLQRKSPTIFKKAMEKGAIQFLTWANTGSKLEKD</sequence>
<evidence type="ECO:0000313" key="1">
    <source>
        <dbReference type="EMBL" id="GAG70794.1"/>
    </source>
</evidence>
<gene>
    <name evidence="1" type="ORF">S01H4_11130</name>
</gene>
<feature type="non-terminal residue" evidence="1">
    <location>
        <position position="50"/>
    </location>
</feature>
<dbReference type="AlphaFoldDB" id="X0ZN03"/>
<accession>X0ZN03</accession>
<comment type="caution">
    <text evidence="1">The sequence shown here is derived from an EMBL/GenBank/DDBJ whole genome shotgun (WGS) entry which is preliminary data.</text>
</comment>
<proteinExistence type="predicted"/>
<reference evidence="1" key="1">
    <citation type="journal article" date="2014" name="Front. Microbiol.">
        <title>High frequency of phylogenetically diverse reductive dehalogenase-homologous genes in deep subseafloor sedimentary metagenomes.</title>
        <authorList>
            <person name="Kawai M."/>
            <person name="Futagami T."/>
            <person name="Toyoda A."/>
            <person name="Takaki Y."/>
            <person name="Nishi S."/>
            <person name="Hori S."/>
            <person name="Arai W."/>
            <person name="Tsubouchi T."/>
            <person name="Morono Y."/>
            <person name="Uchiyama I."/>
            <person name="Ito T."/>
            <person name="Fujiyama A."/>
            <person name="Inagaki F."/>
            <person name="Takami H."/>
        </authorList>
    </citation>
    <scope>NUCLEOTIDE SEQUENCE</scope>
    <source>
        <strain evidence="1">Expedition CK06-06</strain>
    </source>
</reference>